<keyword evidence="2" id="KW-0413">Isomerase</keyword>
<dbReference type="GO" id="GO:0003978">
    <property type="term" value="F:UDP-glucose 4-epimerase activity"/>
    <property type="evidence" value="ECO:0007669"/>
    <property type="project" value="UniProtKB-EC"/>
</dbReference>
<evidence type="ECO:0000259" key="1">
    <source>
        <dbReference type="Pfam" id="PF01370"/>
    </source>
</evidence>
<proteinExistence type="predicted"/>
<dbReference type="InterPro" id="IPR001509">
    <property type="entry name" value="Epimerase_deHydtase"/>
</dbReference>
<dbReference type="OrthoDB" id="258549at2"/>
<dbReference type="PANTHER" id="PTHR43245:SF23">
    <property type="entry name" value="NAD(P)-BINDING DOMAIN-CONTAINING PROTEIN"/>
    <property type="match status" value="1"/>
</dbReference>
<accession>A0A518EY41</accession>
<dbReference type="SUPFAM" id="SSF51735">
    <property type="entry name" value="NAD(P)-binding Rossmann-fold domains"/>
    <property type="match status" value="1"/>
</dbReference>
<dbReference type="EMBL" id="CP036434">
    <property type="protein sequence ID" value="QDV08998.1"/>
    <property type="molecule type" value="Genomic_DNA"/>
</dbReference>
<feature type="domain" description="NAD-dependent epimerase/dehydratase" evidence="1">
    <location>
        <begin position="3"/>
        <end position="235"/>
    </location>
</feature>
<dbReference type="Proteomes" id="UP000320390">
    <property type="component" value="Chromosome"/>
</dbReference>
<dbReference type="Gene3D" id="3.40.50.720">
    <property type="entry name" value="NAD(P)-binding Rossmann-like Domain"/>
    <property type="match status" value="1"/>
</dbReference>
<dbReference type="EC" id="5.1.3.2" evidence="2"/>
<reference evidence="2 3" key="1">
    <citation type="submission" date="2019-02" db="EMBL/GenBank/DDBJ databases">
        <title>Deep-cultivation of Planctomycetes and their phenomic and genomic characterization uncovers novel biology.</title>
        <authorList>
            <person name="Wiegand S."/>
            <person name="Jogler M."/>
            <person name="Boedeker C."/>
            <person name="Pinto D."/>
            <person name="Vollmers J."/>
            <person name="Rivas-Marin E."/>
            <person name="Kohn T."/>
            <person name="Peeters S.H."/>
            <person name="Heuer A."/>
            <person name="Rast P."/>
            <person name="Oberbeckmann S."/>
            <person name="Bunk B."/>
            <person name="Jeske O."/>
            <person name="Meyerdierks A."/>
            <person name="Storesund J.E."/>
            <person name="Kallscheuer N."/>
            <person name="Luecker S."/>
            <person name="Lage O.M."/>
            <person name="Pohl T."/>
            <person name="Merkel B.J."/>
            <person name="Hornburger P."/>
            <person name="Mueller R.-W."/>
            <person name="Bruemmer F."/>
            <person name="Labrenz M."/>
            <person name="Spormann A.M."/>
            <person name="Op den Camp H."/>
            <person name="Overmann J."/>
            <person name="Amann R."/>
            <person name="Jetten M.S.M."/>
            <person name="Mascher T."/>
            <person name="Medema M.H."/>
            <person name="Devos D.P."/>
            <person name="Kaster A.-K."/>
            <person name="Ovreas L."/>
            <person name="Rohde M."/>
            <person name="Galperin M.Y."/>
            <person name="Jogler C."/>
        </authorList>
    </citation>
    <scope>NUCLEOTIDE SEQUENCE [LARGE SCALE GENOMIC DNA]</scope>
    <source>
        <strain evidence="2 3">Poly30</strain>
    </source>
</reference>
<sequence>MKVLVTGHEGYIGCVLVPLFQSAGHEVVGLDNGLFRGCDFDPPVLDCETLTLDIRDVEPKHLQGFDAVVHLAGISNDPLGDLNPRGTYDINHEASVQVARAAKAAGVPRFIHSSSCSLYGAAGDAPIDETGAFNPVTPYGESKVFVERDVTPMADDSFSPTFLRNSTAYGVSPRLRGDLVVNNLTGYALTTGEVLLKSDGTPWRPLVHIRDISRAFLAVMEADRSLVHGKAYNVGATKENYQMIDVARIVADVVPDSHIKIEEGAGPDKRCYRVDCDLITRELGFECEWTVRQGVEELYEAYKAHGLTLDEFTSSRYVRIRHVKSLIDGGQIDTNLRFKERGVA</sequence>
<dbReference type="PANTHER" id="PTHR43245">
    <property type="entry name" value="BIFUNCTIONAL POLYMYXIN RESISTANCE PROTEIN ARNA"/>
    <property type="match status" value="1"/>
</dbReference>
<gene>
    <name evidence="2" type="primary">galE_2</name>
    <name evidence="2" type="ORF">Poly30_45540</name>
</gene>
<name>A0A518EY41_9BACT</name>
<dbReference type="InterPro" id="IPR050177">
    <property type="entry name" value="Lipid_A_modif_metabolic_enz"/>
</dbReference>
<protein>
    <submittedName>
        <fullName evidence="2">UDP-glucose 4-epimerase</fullName>
        <ecNumber evidence="2">5.1.3.2</ecNumber>
    </submittedName>
</protein>
<dbReference type="CDD" id="cd08946">
    <property type="entry name" value="SDR_e"/>
    <property type="match status" value="1"/>
</dbReference>
<dbReference type="Pfam" id="PF01370">
    <property type="entry name" value="Epimerase"/>
    <property type="match status" value="1"/>
</dbReference>
<organism evidence="2 3">
    <name type="scientific">Saltatorellus ferox</name>
    <dbReference type="NCBI Taxonomy" id="2528018"/>
    <lineage>
        <taxon>Bacteria</taxon>
        <taxon>Pseudomonadati</taxon>
        <taxon>Planctomycetota</taxon>
        <taxon>Planctomycetia</taxon>
        <taxon>Planctomycetia incertae sedis</taxon>
        <taxon>Saltatorellus</taxon>
    </lineage>
</organism>
<keyword evidence="3" id="KW-1185">Reference proteome</keyword>
<dbReference type="RefSeq" id="WP_145202619.1">
    <property type="nucleotide sequence ID" value="NZ_CP036434.1"/>
</dbReference>
<dbReference type="AlphaFoldDB" id="A0A518EY41"/>
<dbReference type="InterPro" id="IPR036291">
    <property type="entry name" value="NAD(P)-bd_dom_sf"/>
</dbReference>
<evidence type="ECO:0000313" key="2">
    <source>
        <dbReference type="EMBL" id="QDV08998.1"/>
    </source>
</evidence>
<evidence type="ECO:0000313" key="3">
    <source>
        <dbReference type="Proteomes" id="UP000320390"/>
    </source>
</evidence>